<name>A0AAV7JVJ8_9METZ</name>
<dbReference type="Gene3D" id="1.10.10.60">
    <property type="entry name" value="Homeodomain-like"/>
    <property type="match status" value="1"/>
</dbReference>
<reference evidence="2 3" key="1">
    <citation type="journal article" date="2023" name="BMC Biol.">
        <title>The compact genome of the sponge Oopsacas minuta (Hexactinellida) is lacking key metazoan core genes.</title>
        <authorList>
            <person name="Santini S."/>
            <person name="Schenkelaars Q."/>
            <person name="Jourda C."/>
            <person name="Duchesne M."/>
            <person name="Belahbib H."/>
            <person name="Rocher C."/>
            <person name="Selva M."/>
            <person name="Riesgo A."/>
            <person name="Vervoort M."/>
            <person name="Leys S.P."/>
            <person name="Kodjabachian L."/>
            <person name="Le Bivic A."/>
            <person name="Borchiellini C."/>
            <person name="Claverie J.M."/>
            <person name="Renard E."/>
        </authorList>
    </citation>
    <scope>NUCLEOTIDE SEQUENCE [LARGE SCALE GENOMIC DNA]</scope>
    <source>
        <strain evidence="2">SPO-2</strain>
    </source>
</reference>
<protein>
    <submittedName>
        <fullName evidence="2">Transposable element Tc1 transposase</fullName>
    </submittedName>
</protein>
<proteinExistence type="predicted"/>
<dbReference type="GO" id="GO:0006313">
    <property type="term" value="P:DNA transposition"/>
    <property type="evidence" value="ECO:0007669"/>
    <property type="project" value="InterPro"/>
</dbReference>
<dbReference type="EMBL" id="JAKMXF010000296">
    <property type="protein sequence ID" value="KAI6652937.1"/>
    <property type="molecule type" value="Genomic_DNA"/>
</dbReference>
<dbReference type="Proteomes" id="UP001165289">
    <property type="component" value="Unassembled WGS sequence"/>
</dbReference>
<accession>A0AAV7JVJ8</accession>
<evidence type="ECO:0000259" key="1">
    <source>
        <dbReference type="Pfam" id="PF01498"/>
    </source>
</evidence>
<dbReference type="Pfam" id="PF13551">
    <property type="entry name" value="HTH_29"/>
    <property type="match status" value="1"/>
</dbReference>
<dbReference type="GO" id="GO:0003677">
    <property type="term" value="F:DNA binding"/>
    <property type="evidence" value="ECO:0007669"/>
    <property type="project" value="InterPro"/>
</dbReference>
<evidence type="ECO:0000313" key="2">
    <source>
        <dbReference type="EMBL" id="KAI6652937.1"/>
    </source>
</evidence>
<feature type="domain" description="Transposase Tc1-like" evidence="1">
    <location>
        <begin position="70"/>
        <end position="130"/>
    </location>
</feature>
<dbReference type="SUPFAM" id="SSF46689">
    <property type="entry name" value="Homeodomain-like"/>
    <property type="match status" value="1"/>
</dbReference>
<dbReference type="AlphaFoldDB" id="A0AAV7JVJ8"/>
<gene>
    <name evidence="2" type="ORF">LOD99_4014</name>
</gene>
<dbReference type="InterPro" id="IPR009057">
    <property type="entry name" value="Homeodomain-like_sf"/>
</dbReference>
<comment type="caution">
    <text evidence="2">The sequence shown here is derived from an EMBL/GenBank/DDBJ whole genome shotgun (WGS) entry which is preliminary data.</text>
</comment>
<keyword evidence="3" id="KW-1185">Reference proteome</keyword>
<dbReference type="InterPro" id="IPR002492">
    <property type="entry name" value="Transposase_Tc1-like"/>
</dbReference>
<dbReference type="Pfam" id="PF01498">
    <property type="entry name" value="HTH_Tnp_Tc3_2"/>
    <property type="match status" value="1"/>
</dbReference>
<organism evidence="2 3">
    <name type="scientific">Oopsacas minuta</name>
    <dbReference type="NCBI Taxonomy" id="111878"/>
    <lineage>
        <taxon>Eukaryota</taxon>
        <taxon>Metazoa</taxon>
        <taxon>Porifera</taxon>
        <taxon>Hexactinellida</taxon>
        <taxon>Hexasterophora</taxon>
        <taxon>Lyssacinosida</taxon>
        <taxon>Leucopsacidae</taxon>
        <taxon>Oopsacas</taxon>
    </lineage>
</organism>
<evidence type="ECO:0000313" key="3">
    <source>
        <dbReference type="Proteomes" id="UP001165289"/>
    </source>
</evidence>
<dbReference type="GO" id="GO:0015074">
    <property type="term" value="P:DNA integration"/>
    <property type="evidence" value="ECO:0007669"/>
    <property type="project" value="InterPro"/>
</dbReference>
<sequence>MAQEATRNKVVALLHGGKHSAIEISQLYGVNKTTVYRIKERFNREETLNHKRGAGRPDSLRNKIALSCTKYVSNDRQKPCHEIAEEICLKRGINVSTSTVYRCFKSLDYSKPYPIRVPILTEKNRLARIE</sequence>